<feature type="compositionally biased region" description="Acidic residues" evidence="1">
    <location>
        <begin position="757"/>
        <end position="771"/>
    </location>
</feature>
<feature type="compositionally biased region" description="Acidic residues" evidence="1">
    <location>
        <begin position="78"/>
        <end position="92"/>
    </location>
</feature>
<feature type="compositionally biased region" description="Low complexity" evidence="1">
    <location>
        <begin position="223"/>
        <end position="238"/>
    </location>
</feature>
<evidence type="ECO:0000313" key="3">
    <source>
        <dbReference type="EMBL" id="WRT63764.1"/>
    </source>
</evidence>
<protein>
    <recommendedName>
        <fullName evidence="2">DUF4211 domain-containing protein</fullName>
    </recommendedName>
</protein>
<gene>
    <name evidence="3" type="ORF">IL334_000689</name>
</gene>
<feature type="domain" description="DUF4211" evidence="2">
    <location>
        <begin position="618"/>
        <end position="751"/>
    </location>
</feature>
<feature type="compositionally biased region" description="Basic and acidic residues" evidence="1">
    <location>
        <begin position="168"/>
        <end position="190"/>
    </location>
</feature>
<dbReference type="EMBL" id="CP141881">
    <property type="protein sequence ID" value="WRT63764.1"/>
    <property type="molecule type" value="Genomic_DNA"/>
</dbReference>
<sequence length="917" mass="105255">MPSRQSTLFSHFSPSQNDAGPSGQRSTPRRTRNPQPLLDPSESEGSEGMDGIKMRDNKLDVNKLPITQRRTLKKTIVDSDDDSREQEGEEDDTIRNKKRRRGQMVVELPRTSLASPTIRDRKKRGHRDDAEYSEPDADGPSVPLDWYNSPDRTPPDYFEIQKRKVKEKRQLKQQLEDEREKQREDDKIDSEIEVFPSPPSPRNNKRKLGRTGHKNDSRIVIDGSSGEISKSNENSNNKGKGKEKEKADDEIIPIDAPPKPTPRYGRATQQPSFTYFLPTKPAGRPKLNLQRTKSEVIVEIPRLSQEDKQSYTYIKPSQSSQPSRSDLSTKSKEDRVPESKASSSESIVKPAVEEPNDPTPSHSLPPILEVELSNKDLGLLTDSEQNHKEAFASTREPPLAVQSSQRKSSSPMNQPSPLKQTSTLKQPSPPKPPSTGPVTSSYTRPSPAISMPPLKRRALSPSPALSSGSSIAVVVPTKRKDKGKQKAVSESESEDSMPIRRFRKATPLSVKSSKKKVTLPEKKRQGKLKSKALDPDEDAGAETENEENMLDDLKMDEPERFKSKTRLRKRPQETAAQRSIRKLKNRREGLVESSTSESSEGTFDDSSDGSASDHDEEDFIVPDDARTKRVQLPHEFSVDSAQTPEFKFKVVFHYLVLLVMRGKKAFPLDRESQEYFVPQLRQFRDRMVGYRQLRVRSQIWRTNFVKAMEKYPIFDVEELMNAEPGCDACHMGGRMSRFRVNLEGEQYDQETHQPLDSSDEEDEPEDSDDSEASERKRRKLPRSLLMGRFCRQRAQVYHDMVHWEDELYHRIRNYYHDLLRAKYKPVQSDSEASSSDTDEDEDPYEVKERRANRKQRRLNTASRVERLRKKKLPDDPKDVDEVTEWMDKMGYQNKDFRWIETMIEKSGRLEHDKQKDE</sequence>
<accession>A0ABZ1CQV4</accession>
<name>A0ABZ1CQV4_9TREE</name>
<evidence type="ECO:0000259" key="2">
    <source>
        <dbReference type="Pfam" id="PF13926"/>
    </source>
</evidence>
<feature type="region of interest" description="Disordered" evidence="1">
    <location>
        <begin position="825"/>
        <end position="878"/>
    </location>
</feature>
<feature type="compositionally biased region" description="Basic and acidic residues" evidence="1">
    <location>
        <begin position="50"/>
        <end position="61"/>
    </location>
</feature>
<dbReference type="Pfam" id="PF13926">
    <property type="entry name" value="DUF4211"/>
    <property type="match status" value="1"/>
</dbReference>
<reference evidence="3 4" key="1">
    <citation type="submission" date="2024-01" db="EMBL/GenBank/DDBJ databases">
        <title>Comparative genomics of Cryptococcus and Kwoniella reveals pathogenesis evolution and contrasting modes of karyotype evolution via chromosome fusion or intercentromeric recombination.</title>
        <authorList>
            <person name="Coelho M.A."/>
            <person name="David-Palma M."/>
            <person name="Shea T."/>
            <person name="Bowers K."/>
            <person name="McGinley-Smith S."/>
            <person name="Mohammad A.W."/>
            <person name="Gnirke A."/>
            <person name="Yurkov A.M."/>
            <person name="Nowrousian M."/>
            <person name="Sun S."/>
            <person name="Cuomo C.A."/>
            <person name="Heitman J."/>
        </authorList>
    </citation>
    <scope>NUCLEOTIDE SEQUENCE [LARGE SCALE GENOMIC DNA]</scope>
    <source>
        <strain evidence="3">CBS 11374</strain>
    </source>
</reference>
<feature type="region of interest" description="Disordered" evidence="1">
    <location>
        <begin position="747"/>
        <end position="778"/>
    </location>
</feature>
<dbReference type="InterPro" id="IPR025451">
    <property type="entry name" value="DUF4211"/>
</dbReference>
<dbReference type="PANTHER" id="PTHR14689:SF0">
    <property type="entry name" value="COILED-COIL DOMAIN-CONTAINING PROTEIN 82"/>
    <property type="match status" value="1"/>
</dbReference>
<feature type="compositionally biased region" description="Basic and acidic residues" evidence="1">
    <location>
        <begin position="551"/>
        <end position="562"/>
    </location>
</feature>
<feature type="compositionally biased region" description="Low complexity" evidence="1">
    <location>
        <begin position="592"/>
        <end position="601"/>
    </location>
</feature>
<feature type="compositionally biased region" description="Basic and acidic residues" evidence="1">
    <location>
        <begin position="327"/>
        <end position="338"/>
    </location>
</feature>
<dbReference type="RefSeq" id="XP_062788504.1">
    <property type="nucleotide sequence ID" value="XM_062932453.1"/>
</dbReference>
<feature type="compositionally biased region" description="Acidic residues" evidence="1">
    <location>
        <begin position="535"/>
        <end position="550"/>
    </location>
</feature>
<dbReference type="Proteomes" id="UP001329825">
    <property type="component" value="Chromosome 1"/>
</dbReference>
<feature type="compositionally biased region" description="Basic and acidic residues" evidence="1">
    <location>
        <begin position="240"/>
        <end position="249"/>
    </location>
</feature>
<feature type="compositionally biased region" description="Polar residues" evidence="1">
    <location>
        <begin position="1"/>
        <end position="26"/>
    </location>
</feature>
<dbReference type="PANTHER" id="PTHR14689">
    <property type="entry name" value="PHORBOL-ESTER_DAG-TYPE DOMAIN-CONTAINING PROTEIN"/>
    <property type="match status" value="1"/>
</dbReference>
<feature type="compositionally biased region" description="Polar residues" evidence="1">
    <location>
        <begin position="401"/>
        <end position="420"/>
    </location>
</feature>
<feature type="region of interest" description="Disordered" evidence="1">
    <location>
        <begin position="1"/>
        <end position="623"/>
    </location>
</feature>
<evidence type="ECO:0000256" key="1">
    <source>
        <dbReference type="SAM" id="MobiDB-lite"/>
    </source>
</evidence>
<keyword evidence="4" id="KW-1185">Reference proteome</keyword>
<dbReference type="GeneID" id="87952820"/>
<organism evidence="3 4">
    <name type="scientific">Kwoniella shivajii</name>
    <dbReference type="NCBI Taxonomy" id="564305"/>
    <lineage>
        <taxon>Eukaryota</taxon>
        <taxon>Fungi</taxon>
        <taxon>Dikarya</taxon>
        <taxon>Basidiomycota</taxon>
        <taxon>Agaricomycotina</taxon>
        <taxon>Tremellomycetes</taxon>
        <taxon>Tremellales</taxon>
        <taxon>Cryptococcaceae</taxon>
        <taxon>Kwoniella</taxon>
    </lineage>
</organism>
<feature type="compositionally biased region" description="Low complexity" evidence="1">
    <location>
        <begin position="459"/>
        <end position="470"/>
    </location>
</feature>
<proteinExistence type="predicted"/>
<evidence type="ECO:0000313" key="4">
    <source>
        <dbReference type="Proteomes" id="UP001329825"/>
    </source>
</evidence>
<feature type="compositionally biased region" description="Basic residues" evidence="1">
    <location>
        <begin position="203"/>
        <end position="212"/>
    </location>
</feature>
<feature type="compositionally biased region" description="Low complexity" evidence="1">
    <location>
        <begin position="316"/>
        <end position="325"/>
    </location>
</feature>